<dbReference type="EMBL" id="FOHN01000028">
    <property type="protein sequence ID" value="SET53284.1"/>
    <property type="molecule type" value="Genomic_DNA"/>
</dbReference>
<feature type="transmembrane region" description="Helical" evidence="7">
    <location>
        <begin position="170"/>
        <end position="189"/>
    </location>
</feature>
<name>A0A1I0F7P4_9FIRM</name>
<evidence type="ECO:0000256" key="1">
    <source>
        <dbReference type="ARBA" id="ARBA00004651"/>
    </source>
</evidence>
<evidence type="ECO:0000256" key="3">
    <source>
        <dbReference type="ARBA" id="ARBA00022475"/>
    </source>
</evidence>
<evidence type="ECO:0000256" key="4">
    <source>
        <dbReference type="ARBA" id="ARBA00022692"/>
    </source>
</evidence>
<keyword evidence="10" id="KW-1185">Reference proteome</keyword>
<organism evidence="9 10">
    <name type="scientific">[Clostridium] polysaccharolyticum</name>
    <dbReference type="NCBI Taxonomy" id="29364"/>
    <lineage>
        <taxon>Bacteria</taxon>
        <taxon>Bacillati</taxon>
        <taxon>Bacillota</taxon>
        <taxon>Clostridia</taxon>
        <taxon>Lachnospirales</taxon>
        <taxon>Lachnospiraceae</taxon>
    </lineage>
</organism>
<proteinExistence type="inferred from homology"/>
<keyword evidence="6 7" id="KW-0472">Membrane</keyword>
<comment type="subcellular location">
    <subcellularLocation>
        <location evidence="1">Cell membrane</location>
        <topology evidence="1">Multi-pass membrane protein</topology>
    </subcellularLocation>
</comment>
<dbReference type="PANTHER" id="PTHR42709:SF6">
    <property type="entry name" value="UNDECAPRENYL PHOSPHATE TRANSPORTER A"/>
    <property type="match status" value="1"/>
</dbReference>
<dbReference type="InterPro" id="IPR051311">
    <property type="entry name" value="DedA_domain"/>
</dbReference>
<reference evidence="9 10" key="1">
    <citation type="submission" date="2016-10" db="EMBL/GenBank/DDBJ databases">
        <authorList>
            <person name="de Groot N.N."/>
        </authorList>
    </citation>
    <scope>NUCLEOTIDE SEQUENCE [LARGE SCALE GENOMIC DNA]</scope>
    <source>
        <strain evidence="9 10">DSM 1801</strain>
    </source>
</reference>
<protein>
    <submittedName>
        <fullName evidence="9">Membrane protein DedA, SNARE-associated domain</fullName>
    </submittedName>
</protein>
<dbReference type="AlphaFoldDB" id="A0A1I0F7P4"/>
<evidence type="ECO:0000256" key="5">
    <source>
        <dbReference type="ARBA" id="ARBA00022989"/>
    </source>
</evidence>
<evidence type="ECO:0000313" key="9">
    <source>
        <dbReference type="EMBL" id="SET53284.1"/>
    </source>
</evidence>
<dbReference type="Proteomes" id="UP000199800">
    <property type="component" value="Unassembled WGS sequence"/>
</dbReference>
<evidence type="ECO:0000256" key="2">
    <source>
        <dbReference type="ARBA" id="ARBA00010792"/>
    </source>
</evidence>
<dbReference type="RefSeq" id="WP_177180794.1">
    <property type="nucleotide sequence ID" value="NZ_FOHN01000028.1"/>
</dbReference>
<feature type="transmembrane region" description="Helical" evidence="7">
    <location>
        <begin position="47"/>
        <end position="71"/>
    </location>
</feature>
<comment type="similarity">
    <text evidence="2">Belongs to the DedA family.</text>
</comment>
<evidence type="ECO:0000313" key="10">
    <source>
        <dbReference type="Proteomes" id="UP000199800"/>
    </source>
</evidence>
<dbReference type="PANTHER" id="PTHR42709">
    <property type="entry name" value="ALKALINE PHOSPHATASE LIKE PROTEIN"/>
    <property type="match status" value="1"/>
</dbReference>
<gene>
    <name evidence="9" type="ORF">SAMN04487772_12812</name>
</gene>
<sequence>MDFFINLIYEYGLFAMFFLILIEYACFPVSSEIVLPFSGAVAASSGIHYPFILLASIAAGLIGTSICFFIGQKGGTLILLKIQKKFPKSQASFEKCYEKFQKQGTSFVCISRVIPLCRTYVAFVAGALNLKYSSFCIASFAGISVWNALLIGLGYTLGNNWEQVTYYYGKYKHIFIITVIVSLGSYLIYHLRNRKKNYT</sequence>
<feature type="transmembrane region" description="Helical" evidence="7">
    <location>
        <begin position="135"/>
        <end position="158"/>
    </location>
</feature>
<evidence type="ECO:0000256" key="7">
    <source>
        <dbReference type="SAM" id="Phobius"/>
    </source>
</evidence>
<evidence type="ECO:0000259" key="8">
    <source>
        <dbReference type="Pfam" id="PF09335"/>
    </source>
</evidence>
<evidence type="ECO:0000256" key="6">
    <source>
        <dbReference type="ARBA" id="ARBA00023136"/>
    </source>
</evidence>
<feature type="domain" description="VTT" evidence="8">
    <location>
        <begin position="32"/>
        <end position="155"/>
    </location>
</feature>
<dbReference type="Pfam" id="PF09335">
    <property type="entry name" value="VTT_dom"/>
    <property type="match status" value="1"/>
</dbReference>
<dbReference type="InterPro" id="IPR032816">
    <property type="entry name" value="VTT_dom"/>
</dbReference>
<keyword evidence="3" id="KW-1003">Cell membrane</keyword>
<keyword evidence="5 7" id="KW-1133">Transmembrane helix</keyword>
<accession>A0A1I0F7P4</accession>
<feature type="transmembrane region" description="Helical" evidence="7">
    <location>
        <begin position="7"/>
        <end position="27"/>
    </location>
</feature>
<dbReference type="STRING" id="29364.SAMN04487772_12812"/>
<keyword evidence="4 7" id="KW-0812">Transmembrane</keyword>
<dbReference type="GO" id="GO:0005886">
    <property type="term" value="C:plasma membrane"/>
    <property type="evidence" value="ECO:0007669"/>
    <property type="project" value="UniProtKB-SubCell"/>
</dbReference>